<evidence type="ECO:0000256" key="9">
    <source>
        <dbReference type="ARBA" id="ARBA00078348"/>
    </source>
</evidence>
<dbReference type="GO" id="GO:0005680">
    <property type="term" value="C:anaphase-promoting complex"/>
    <property type="evidence" value="ECO:0007669"/>
    <property type="project" value="InterPro"/>
</dbReference>
<keyword evidence="4" id="KW-0498">Mitosis</keyword>
<dbReference type="Pfam" id="PF03256">
    <property type="entry name" value="ANAPC10"/>
    <property type="match status" value="1"/>
</dbReference>
<dbReference type="GO" id="GO:0051301">
    <property type="term" value="P:cell division"/>
    <property type="evidence" value="ECO:0007669"/>
    <property type="project" value="UniProtKB-KW"/>
</dbReference>
<reference evidence="12" key="2">
    <citation type="submission" date="2025-08" db="UniProtKB">
        <authorList>
            <consortium name="Ensembl"/>
        </authorList>
    </citation>
    <scope>IDENTIFICATION</scope>
</reference>
<dbReference type="InterPro" id="IPR008979">
    <property type="entry name" value="Galactose-bd-like_sf"/>
</dbReference>
<dbReference type="InterPro" id="IPR004939">
    <property type="entry name" value="APC_su10/DOC_dom"/>
</dbReference>
<keyword evidence="3" id="KW-0132">Cell division</keyword>
<dbReference type="GO" id="GO:0031145">
    <property type="term" value="P:anaphase-promoting complex-dependent catabolic process"/>
    <property type="evidence" value="ECO:0007669"/>
    <property type="project" value="InterPro"/>
</dbReference>
<evidence type="ECO:0000256" key="4">
    <source>
        <dbReference type="ARBA" id="ARBA00022776"/>
    </source>
</evidence>
<dbReference type="SMART" id="SM01337">
    <property type="entry name" value="APC10"/>
    <property type="match status" value="1"/>
</dbReference>
<organism evidence="12 13">
    <name type="scientific">Bos mutus grunniens</name>
    <name type="common">Wild yak</name>
    <name type="synonym">Bos grunniens</name>
    <dbReference type="NCBI Taxonomy" id="30521"/>
    <lineage>
        <taxon>Eukaryota</taxon>
        <taxon>Metazoa</taxon>
        <taxon>Chordata</taxon>
        <taxon>Craniata</taxon>
        <taxon>Vertebrata</taxon>
        <taxon>Euteleostomi</taxon>
        <taxon>Mammalia</taxon>
        <taxon>Eutheria</taxon>
        <taxon>Laurasiatheria</taxon>
        <taxon>Artiodactyla</taxon>
        <taxon>Ruminantia</taxon>
        <taxon>Pecora</taxon>
        <taxon>Bovidae</taxon>
        <taxon>Bovinae</taxon>
        <taxon>Bos</taxon>
    </lineage>
</organism>
<dbReference type="GeneTree" id="ENSGT00390000013722"/>
<evidence type="ECO:0000256" key="7">
    <source>
        <dbReference type="ARBA" id="ARBA00045696"/>
    </source>
</evidence>
<comment type="subunit">
    <text evidence="8">The mammalian APC/C is composed at least of 14 distinct subunits ANAPC1, ANAPC2, CDC27/APC3, ANAPC4, ANAPC5, CDC16/APC6, ANAPC7, CDC23/APC8, ANAPC10, ANAPC11, CDC26/APC12, ANAPC13, ANAPC15 and ANAPC16 that assemble into a complex of at least 19 chains with a combined molecular mass of around 1.2 MDa; APC/C interacts with FZR1 and FBXO5. The C-terminus of APC10 binds to CDC27/APC3. Interacts with PIWIL1; interaction only takes place when PIWIL1 binds piRNA. Interacts with FBXO43; the interaction is direct.</text>
</comment>
<evidence type="ECO:0000256" key="5">
    <source>
        <dbReference type="ARBA" id="ARBA00022786"/>
    </source>
</evidence>
<feature type="domain" description="DOC" evidence="11">
    <location>
        <begin position="143"/>
        <end position="327"/>
    </location>
</feature>
<dbReference type="PANTHER" id="PTHR12936">
    <property type="entry name" value="ANAPHASE-PROMOTING COMPLEX 10"/>
    <property type="match status" value="1"/>
</dbReference>
<name>A0A8B9WSM8_BOSMU</name>
<dbReference type="Proteomes" id="UP000694520">
    <property type="component" value="Chromosome 16"/>
</dbReference>
<dbReference type="SUPFAM" id="SSF49785">
    <property type="entry name" value="Galactose-binding domain-like"/>
    <property type="match status" value="1"/>
</dbReference>
<reference evidence="12" key="1">
    <citation type="submission" date="2019-05" db="EMBL/GenBank/DDBJ databases">
        <authorList>
            <person name="Zhang S."/>
            <person name="Liu J."/>
        </authorList>
    </citation>
    <scope>NUCLEOTIDE SEQUENCE [LARGE SCALE GENOMIC DNA]</scope>
</reference>
<evidence type="ECO:0000256" key="10">
    <source>
        <dbReference type="SAM" id="MobiDB-lite"/>
    </source>
</evidence>
<dbReference type="Ensembl" id="ENSBGRT00000012832.1">
    <property type="protein sequence ID" value="ENSBGRP00000011161.1"/>
    <property type="gene ID" value="ENSBGRG00000006958.1"/>
</dbReference>
<feature type="region of interest" description="Disordered" evidence="10">
    <location>
        <begin position="124"/>
        <end position="157"/>
    </location>
</feature>
<dbReference type="Gene3D" id="2.60.120.260">
    <property type="entry name" value="Galactose-binding domain-like"/>
    <property type="match status" value="1"/>
</dbReference>
<dbReference type="CDD" id="cd08366">
    <property type="entry name" value="APC10"/>
    <property type="match status" value="1"/>
</dbReference>
<evidence type="ECO:0000256" key="6">
    <source>
        <dbReference type="ARBA" id="ARBA00023306"/>
    </source>
</evidence>
<evidence type="ECO:0000256" key="2">
    <source>
        <dbReference type="ARBA" id="ARBA00013927"/>
    </source>
</evidence>
<dbReference type="PANTHER" id="PTHR12936:SF0">
    <property type="entry name" value="ANAPHASE-PROMOTING COMPLEX SUBUNIT 10"/>
    <property type="match status" value="1"/>
</dbReference>
<evidence type="ECO:0000313" key="13">
    <source>
        <dbReference type="Proteomes" id="UP000694520"/>
    </source>
</evidence>
<accession>A0A8B9WSM8</accession>
<feature type="compositionally biased region" description="Polar residues" evidence="10">
    <location>
        <begin position="131"/>
        <end position="147"/>
    </location>
</feature>
<keyword evidence="6" id="KW-0131">Cell cycle</keyword>
<evidence type="ECO:0000256" key="3">
    <source>
        <dbReference type="ARBA" id="ARBA00022618"/>
    </source>
</evidence>
<sequence>MSPRCLDRGRLQLKANPLQSIHVPGETDSPCGGERRDQIGACFSLLSHTACSSGHRPKWRCPAAASRMPQGRNARARQGAPGGAVERGREGRLGLTSLYCDPSDISGEARRAWEAEWEWRGAAADPEKLSGSKQSPQASIFKMTTPNKTPPGADPKQLERTGTVREIGSQAVWSLSSCKPGFGVDQLRDDNLETYWQSDGSQPHLVNIQFRRKTTVKTLCIYADYKSDESYTPSKISVRVGNNFHNLQEIRQLELVEPSGWIHIPLTDNHKKPTRTFMIQIAVLANHQNGRDTHMRQIKIYTPVEESSIGVSTSGVSATIEVVLNKVFFTISASVLSSARPQRRGYCPVASADEVREDNNKRRSSGRAEARAMERMTCRK</sequence>
<comment type="function">
    <text evidence="7">Component of the anaphase promoting complex/cyclosome (APC/C), a cell cycle-regulated E3 ubiquitin ligase that controls progression through mitosis and the G1 phase of the cell cycle. The APC/C complex acts by mediating ubiquitination and subsequent degradation of target proteins: it mainly mediates the formation of 'Lys-11'-linked polyubiquitin chains and, to a lower extent, the formation of 'Lys-48'- and 'Lys-63'-linked polyubiquitin chains. The APC/C complex catalyzes assembly of branched 'Lys-11'-/'Lys-48'-linked branched ubiquitin chains on target proteins.</text>
</comment>
<reference evidence="12" key="3">
    <citation type="submission" date="2025-09" db="UniProtKB">
        <authorList>
            <consortium name="Ensembl"/>
        </authorList>
    </citation>
    <scope>IDENTIFICATION</scope>
</reference>
<proteinExistence type="inferred from homology"/>
<feature type="region of interest" description="Disordered" evidence="10">
    <location>
        <begin position="351"/>
        <end position="380"/>
    </location>
</feature>
<feature type="region of interest" description="Disordered" evidence="10">
    <location>
        <begin position="66"/>
        <end position="88"/>
    </location>
</feature>
<evidence type="ECO:0000259" key="11">
    <source>
        <dbReference type="PROSITE" id="PS51284"/>
    </source>
</evidence>
<keyword evidence="5" id="KW-0833">Ubl conjugation pathway</keyword>
<protein>
    <recommendedName>
        <fullName evidence="2">Anaphase-promoting complex subunit 10</fullName>
    </recommendedName>
    <alternativeName>
        <fullName evidence="9">Cyclosome subunit 10</fullName>
    </alternativeName>
</protein>
<dbReference type="GO" id="GO:0070979">
    <property type="term" value="P:protein K11-linked ubiquitination"/>
    <property type="evidence" value="ECO:0007669"/>
    <property type="project" value="TreeGrafter"/>
</dbReference>
<evidence type="ECO:0000256" key="8">
    <source>
        <dbReference type="ARBA" id="ARBA00063902"/>
    </source>
</evidence>
<evidence type="ECO:0000256" key="1">
    <source>
        <dbReference type="ARBA" id="ARBA00006762"/>
    </source>
</evidence>
<dbReference type="AlphaFoldDB" id="A0A8B9WSM8"/>
<dbReference type="FunFam" id="2.60.120.260:FF:000019">
    <property type="entry name" value="Anaphase-promoting complex subunit 10"/>
    <property type="match status" value="1"/>
</dbReference>
<dbReference type="PROSITE" id="PS51284">
    <property type="entry name" value="DOC"/>
    <property type="match status" value="1"/>
</dbReference>
<dbReference type="InterPro" id="IPR016901">
    <property type="entry name" value="APC10/Doc1"/>
</dbReference>
<comment type="similarity">
    <text evidence="1">Belongs to the APC10 family.</text>
</comment>
<feature type="compositionally biased region" description="Basic and acidic residues" evidence="10">
    <location>
        <begin position="353"/>
        <end position="380"/>
    </location>
</feature>
<evidence type="ECO:0000313" key="12">
    <source>
        <dbReference type="Ensembl" id="ENSBGRP00000011161.1"/>
    </source>
</evidence>
<keyword evidence="13" id="KW-1185">Reference proteome</keyword>